<dbReference type="InterPro" id="IPR008978">
    <property type="entry name" value="HSP20-like_chaperone"/>
</dbReference>
<dbReference type="GO" id="GO:0036158">
    <property type="term" value="P:outer dynein arm assembly"/>
    <property type="evidence" value="ECO:0007669"/>
    <property type="project" value="TreeGrafter"/>
</dbReference>
<protein>
    <recommendedName>
        <fullName evidence="10">Dynein axonemal assembly factor 4</fullName>
    </recommendedName>
</protein>
<comment type="caution">
    <text evidence="14">The sequence shown here is derived from an EMBL/GenBank/DDBJ whole genome shotgun (WGS) entry which is preliminary data.</text>
</comment>
<evidence type="ECO:0000256" key="12">
    <source>
        <dbReference type="SAM" id="Coils"/>
    </source>
</evidence>
<evidence type="ECO:0000256" key="1">
    <source>
        <dbReference type="ARBA" id="ARBA00004123"/>
    </source>
</evidence>
<dbReference type="InterPro" id="IPR011990">
    <property type="entry name" value="TPR-like_helical_dom_sf"/>
</dbReference>
<keyword evidence="7" id="KW-0539">Nucleus</keyword>
<evidence type="ECO:0000256" key="5">
    <source>
        <dbReference type="ARBA" id="ARBA00022803"/>
    </source>
</evidence>
<accession>A0A834BYG5</accession>
<keyword evidence="4" id="KW-0677">Repeat</keyword>
<dbReference type="GO" id="GO:0007368">
    <property type="term" value="P:determination of left/right symmetry"/>
    <property type="evidence" value="ECO:0007669"/>
    <property type="project" value="TreeGrafter"/>
</dbReference>
<evidence type="ECO:0000313" key="14">
    <source>
        <dbReference type="EMBL" id="KAF6722113.1"/>
    </source>
</evidence>
<evidence type="ECO:0000256" key="8">
    <source>
        <dbReference type="ARBA" id="ARBA00023273"/>
    </source>
</evidence>
<keyword evidence="6" id="KW-0524">Neurogenesis</keyword>
<feature type="coiled-coil region" evidence="12">
    <location>
        <begin position="142"/>
        <end position="169"/>
    </location>
</feature>
<dbReference type="PANTHER" id="PTHR46492:SF1">
    <property type="entry name" value="DYNEIN AXONEMAL ASSEMBLY FACTOR 4"/>
    <property type="match status" value="1"/>
</dbReference>
<dbReference type="SUPFAM" id="SSF48452">
    <property type="entry name" value="TPR-like"/>
    <property type="match status" value="1"/>
</dbReference>
<evidence type="ECO:0000256" key="11">
    <source>
        <dbReference type="PROSITE-ProRule" id="PRU00339"/>
    </source>
</evidence>
<comment type="subcellular location">
    <subcellularLocation>
        <location evidence="2">Cell projection</location>
        <location evidence="2">Neuron projection</location>
    </subcellularLocation>
    <subcellularLocation>
        <location evidence="9">Dynein axonemal particle</location>
    </subcellularLocation>
    <subcellularLocation>
        <location evidence="1">Nucleus</location>
    </subcellularLocation>
</comment>
<dbReference type="PANTHER" id="PTHR46492">
    <property type="entry name" value="DYNEIN ASSEMBLY FACTOR 4, AXONEMAL"/>
    <property type="match status" value="1"/>
</dbReference>
<dbReference type="InterPro" id="IPR052004">
    <property type="entry name" value="Dynein_assembly_factor_4"/>
</dbReference>
<dbReference type="GO" id="GO:0120293">
    <property type="term" value="C:dynein axonemal particle"/>
    <property type="evidence" value="ECO:0007669"/>
    <property type="project" value="UniProtKB-SubCell"/>
</dbReference>
<evidence type="ECO:0000256" key="4">
    <source>
        <dbReference type="ARBA" id="ARBA00022737"/>
    </source>
</evidence>
<dbReference type="EMBL" id="WKFB01000470">
    <property type="protein sequence ID" value="KAF6722113.1"/>
    <property type="molecule type" value="Genomic_DNA"/>
</dbReference>
<keyword evidence="3" id="KW-0963">Cytoplasm</keyword>
<name>A0A834BYG5_ORYME</name>
<sequence length="401" mass="46279">MPVCVENYTWTQTESTVRVHVPCKSRKVHIVSTDEYLKAHFPPFLFEAFLFEAVDDSKSKAEIGNGAVVFTLQKRTSRMWEHLMVQTKGTEEMRKLRERALQEFQQKFCEESRQKAEKRREYKEFALQTMMGLEWTERDTIQKNKDAEREKTTAELEAWQQRQKALEKEEILNGLQRRPEVPRKKLPCPLGCKPVVNPNTEETKVIKELPQRPPGNIRFTFTPRAFPTALRESRMAEEEEYLRQQAEARGAADADIQELTDLTAEERNPDWLKDKGDKSFKVGDYMGALNAYNLAIKINKKIPALFSNRAACHLKLNHLPKAVKDASQALVLLTLTDAENTTARLRPTVRRGTAFCLLQRYERGLQDYEAALEIDPHNQALQADTQSIRDIIQTSSSKQLQ</sequence>
<feature type="domain" description="CS" evidence="13">
    <location>
        <begin position="3"/>
        <end position="84"/>
    </location>
</feature>
<dbReference type="AlphaFoldDB" id="A0A834BYG5"/>
<dbReference type="InterPro" id="IPR019734">
    <property type="entry name" value="TPR_rpt"/>
</dbReference>
<gene>
    <name evidence="14" type="ORF">FQA47_021923</name>
</gene>
<dbReference type="Proteomes" id="UP000646548">
    <property type="component" value="Unassembled WGS sequence"/>
</dbReference>
<dbReference type="SUPFAM" id="SSF49764">
    <property type="entry name" value="HSP20-like chaperones"/>
    <property type="match status" value="1"/>
</dbReference>
<evidence type="ECO:0000256" key="6">
    <source>
        <dbReference type="ARBA" id="ARBA00022902"/>
    </source>
</evidence>
<dbReference type="GO" id="GO:0007399">
    <property type="term" value="P:nervous system development"/>
    <property type="evidence" value="ECO:0007669"/>
    <property type="project" value="UniProtKB-KW"/>
</dbReference>
<proteinExistence type="predicted"/>
<evidence type="ECO:0000256" key="2">
    <source>
        <dbReference type="ARBA" id="ARBA00004487"/>
    </source>
</evidence>
<dbReference type="GO" id="GO:0007507">
    <property type="term" value="P:heart development"/>
    <property type="evidence" value="ECO:0007669"/>
    <property type="project" value="TreeGrafter"/>
</dbReference>
<keyword evidence="12" id="KW-0175">Coiled coil</keyword>
<dbReference type="SMART" id="SM00028">
    <property type="entry name" value="TPR"/>
    <property type="match status" value="3"/>
</dbReference>
<dbReference type="GO" id="GO:0005576">
    <property type="term" value="C:extracellular region"/>
    <property type="evidence" value="ECO:0007669"/>
    <property type="project" value="GOC"/>
</dbReference>
<dbReference type="GO" id="GO:0043005">
    <property type="term" value="C:neuron projection"/>
    <property type="evidence" value="ECO:0007669"/>
    <property type="project" value="UniProtKB-SubCell"/>
</dbReference>
<dbReference type="GO" id="GO:0005634">
    <property type="term" value="C:nucleus"/>
    <property type="evidence" value="ECO:0007669"/>
    <property type="project" value="UniProtKB-SubCell"/>
</dbReference>
<keyword evidence="8" id="KW-0966">Cell projection</keyword>
<keyword evidence="5 11" id="KW-0802">TPR repeat</keyword>
<organism evidence="14 15">
    <name type="scientific">Oryzias melastigma</name>
    <name type="common">Marine medaka</name>
    <dbReference type="NCBI Taxonomy" id="30732"/>
    <lineage>
        <taxon>Eukaryota</taxon>
        <taxon>Metazoa</taxon>
        <taxon>Chordata</taxon>
        <taxon>Craniata</taxon>
        <taxon>Vertebrata</taxon>
        <taxon>Euteleostomi</taxon>
        <taxon>Actinopterygii</taxon>
        <taxon>Neopterygii</taxon>
        <taxon>Teleostei</taxon>
        <taxon>Neoteleostei</taxon>
        <taxon>Acanthomorphata</taxon>
        <taxon>Ovalentaria</taxon>
        <taxon>Atherinomorphae</taxon>
        <taxon>Beloniformes</taxon>
        <taxon>Adrianichthyidae</taxon>
        <taxon>Oryziinae</taxon>
        <taxon>Oryzias</taxon>
    </lineage>
</organism>
<reference evidence="14" key="1">
    <citation type="journal article" name="BMC Genomics">
        <title>Long-read sequencing and de novo genome assembly of marine medaka (Oryzias melastigma).</title>
        <authorList>
            <person name="Liang P."/>
            <person name="Saqib H.S.A."/>
            <person name="Ni X."/>
            <person name="Shen Y."/>
        </authorList>
    </citation>
    <scope>NUCLEOTIDE SEQUENCE</scope>
    <source>
        <strain evidence="14">Bigg-433</strain>
    </source>
</reference>
<dbReference type="Pfam" id="PF04969">
    <property type="entry name" value="CS"/>
    <property type="match status" value="1"/>
</dbReference>
<evidence type="ECO:0000256" key="10">
    <source>
        <dbReference type="ARBA" id="ARBA00024430"/>
    </source>
</evidence>
<dbReference type="GO" id="GO:0003351">
    <property type="term" value="P:epithelial cilium movement involved in extracellular fluid movement"/>
    <property type="evidence" value="ECO:0007669"/>
    <property type="project" value="TreeGrafter"/>
</dbReference>
<evidence type="ECO:0000259" key="13">
    <source>
        <dbReference type="PROSITE" id="PS51203"/>
    </source>
</evidence>
<evidence type="ECO:0000256" key="9">
    <source>
        <dbReference type="ARBA" id="ARBA00024190"/>
    </source>
</evidence>
<evidence type="ECO:0000256" key="7">
    <source>
        <dbReference type="ARBA" id="ARBA00023242"/>
    </source>
</evidence>
<evidence type="ECO:0000313" key="15">
    <source>
        <dbReference type="Proteomes" id="UP000646548"/>
    </source>
</evidence>
<feature type="repeat" description="TPR" evidence="11">
    <location>
        <begin position="345"/>
        <end position="378"/>
    </location>
</feature>
<dbReference type="InterPro" id="IPR007052">
    <property type="entry name" value="CS_dom"/>
</dbReference>
<dbReference type="PROSITE" id="PS51203">
    <property type="entry name" value="CS"/>
    <property type="match status" value="1"/>
</dbReference>
<dbReference type="Gene3D" id="2.60.40.790">
    <property type="match status" value="1"/>
</dbReference>
<dbReference type="PROSITE" id="PS50005">
    <property type="entry name" value="TPR"/>
    <property type="match status" value="1"/>
</dbReference>
<dbReference type="GO" id="GO:0030331">
    <property type="term" value="F:nuclear estrogen receptor binding"/>
    <property type="evidence" value="ECO:0007669"/>
    <property type="project" value="TreeGrafter"/>
</dbReference>
<dbReference type="InterPro" id="IPR037894">
    <property type="entry name" value="CS_DYX1C1"/>
</dbReference>
<dbReference type="Gene3D" id="1.25.40.10">
    <property type="entry name" value="Tetratricopeptide repeat domain"/>
    <property type="match status" value="1"/>
</dbReference>
<dbReference type="GO" id="GO:0036159">
    <property type="term" value="P:inner dynein arm assembly"/>
    <property type="evidence" value="ECO:0007669"/>
    <property type="project" value="TreeGrafter"/>
</dbReference>
<dbReference type="CDD" id="cd06469">
    <property type="entry name" value="p23_DYX1C1_like"/>
    <property type="match status" value="1"/>
</dbReference>
<evidence type="ECO:0000256" key="3">
    <source>
        <dbReference type="ARBA" id="ARBA00022490"/>
    </source>
</evidence>